<keyword evidence="1" id="KW-0547">Nucleotide-binding</keyword>
<keyword evidence="2" id="KW-0067">ATP-binding</keyword>
<evidence type="ECO:0000313" key="5">
    <source>
        <dbReference type="Proteomes" id="UP000182259"/>
    </source>
</evidence>
<evidence type="ECO:0000313" key="4">
    <source>
        <dbReference type="EMBL" id="SGZ49566.1"/>
    </source>
</evidence>
<dbReference type="InterPro" id="IPR042099">
    <property type="entry name" value="ANL_N_sf"/>
</dbReference>
<dbReference type="EMBL" id="LT635764">
    <property type="protein sequence ID" value="SGZ49566.1"/>
    <property type="molecule type" value="Genomic_DNA"/>
</dbReference>
<dbReference type="Proteomes" id="UP000182259">
    <property type="component" value="Chromosome I"/>
</dbReference>
<feature type="domain" description="AMP-dependent synthetase/ligase" evidence="3">
    <location>
        <begin position="149"/>
        <end position="530"/>
    </location>
</feature>
<dbReference type="PANTHER" id="PTHR43272">
    <property type="entry name" value="LONG-CHAIN-FATTY-ACID--COA LIGASE"/>
    <property type="match status" value="1"/>
</dbReference>
<dbReference type="GO" id="GO:0005783">
    <property type="term" value="C:endoplasmic reticulum"/>
    <property type="evidence" value="ECO:0007669"/>
    <property type="project" value="TreeGrafter"/>
</dbReference>
<dbReference type="GO" id="GO:0016020">
    <property type="term" value="C:membrane"/>
    <property type="evidence" value="ECO:0007669"/>
    <property type="project" value="TreeGrafter"/>
</dbReference>
<organism evidence="4 5">
    <name type="scientific">Sungouiella intermedia</name>
    <dbReference type="NCBI Taxonomy" id="45354"/>
    <lineage>
        <taxon>Eukaryota</taxon>
        <taxon>Fungi</taxon>
        <taxon>Dikarya</taxon>
        <taxon>Ascomycota</taxon>
        <taxon>Saccharomycotina</taxon>
        <taxon>Pichiomycetes</taxon>
        <taxon>Metschnikowiaceae</taxon>
        <taxon>Sungouiella</taxon>
    </lineage>
</organism>
<dbReference type="PANTHER" id="PTHR43272:SF33">
    <property type="entry name" value="AMP-BINDING DOMAIN-CONTAINING PROTEIN-RELATED"/>
    <property type="match status" value="1"/>
</dbReference>
<dbReference type="InterPro" id="IPR000873">
    <property type="entry name" value="AMP-dep_synth/lig_dom"/>
</dbReference>
<protein>
    <submittedName>
        <fullName evidence="4">CIC11C00000000565</fullName>
    </submittedName>
</protein>
<gene>
    <name evidence="4" type="ORF">SAMEA4029009_CIC11G00000000565</name>
</gene>
<name>A0A1L0DAZ6_9ASCO</name>
<dbReference type="AlphaFoldDB" id="A0A1L0DAZ6"/>
<proteinExistence type="predicted"/>
<dbReference type="GO" id="GO:0005524">
    <property type="term" value="F:ATP binding"/>
    <property type="evidence" value="ECO:0007669"/>
    <property type="project" value="UniProtKB-KW"/>
</dbReference>
<dbReference type="SUPFAM" id="SSF56801">
    <property type="entry name" value="Acetyl-CoA synthetase-like"/>
    <property type="match status" value="1"/>
</dbReference>
<evidence type="ECO:0000259" key="3">
    <source>
        <dbReference type="Pfam" id="PF00501"/>
    </source>
</evidence>
<reference evidence="4 5" key="1">
    <citation type="submission" date="2016-10" db="EMBL/GenBank/DDBJ databases">
        <authorList>
            <person name="de Groot N.N."/>
        </authorList>
    </citation>
    <scope>NUCLEOTIDE SEQUENCE [LARGE SCALE GENOMIC DNA]</scope>
    <source>
        <strain evidence="4 5">PYCC 4715</strain>
    </source>
</reference>
<dbReference type="Pfam" id="PF00501">
    <property type="entry name" value="AMP-binding"/>
    <property type="match status" value="1"/>
</dbReference>
<evidence type="ECO:0000256" key="1">
    <source>
        <dbReference type="ARBA" id="ARBA00022741"/>
    </source>
</evidence>
<dbReference type="GO" id="GO:0004467">
    <property type="term" value="F:long-chain fatty acid-CoA ligase activity"/>
    <property type="evidence" value="ECO:0007669"/>
    <property type="project" value="TreeGrafter"/>
</dbReference>
<accession>A0A1L0DAZ6</accession>
<dbReference type="Gene3D" id="3.40.50.12780">
    <property type="entry name" value="N-terminal domain of ligase-like"/>
    <property type="match status" value="1"/>
</dbReference>
<evidence type="ECO:0000256" key="2">
    <source>
        <dbReference type="ARBA" id="ARBA00022840"/>
    </source>
</evidence>
<sequence length="726" mass="80008">MPQALFNEPSKSVVDFVNSHLPVANQTCDTAEAVPGTKEPGYSAIYRNSYSPDKLIHTFHPAVATYKDVINIACDAYKDKNFIGVRSKNTDGTFGPYEFGTFGQARSDADNLGLGLFFILRNNPFKTDLPAHRKIDTHHDFIDDMSFIVTLFSFNTAQWIISDLACLLYNITNTSLYDTLGSDTSEYILALTESPVVICTKDKLQRLIDLKKAHPELLSNLISLVLMDPLGPEDAATVDAARAVKMTLYDFDQVIKLGSLTKTPQVDPNPDSVYTISFTSGTTANPKGVVLTHRNIVASVTFCLSTMLAVVPDGITYCFLPLAHIFQRMAVALGLMSGSAMGMPQSPSPLTLLDDVQQLKPHVIALVPRVLNKFEAAIKAQTINNDEKPLLKKLFTNAFNKKIELQSVADGAEGRHIFHDRLIALLRKKLGFSNLRSFGTGSAPVSPDTVKFLKAALNIGLNQGYGSTESFAGICTTLIYEAEPGSCGPICVTTEMRLKDLPEMNYTCNDDVGPRGELLLRGPQMFREYYQNEEETSKAVDADGWFHTGDVARIDPKNGRIYIIDRVKNFFKLAQGEYITPEKVENAYLSAFPLLAQIYVHGNSLKTHLVGIVGVEPEAIKPWLLSNTLATQAQLASPEAIVELINKPDVKVKFLKQMNATVGSTLHGLERLHNIELGIEPLKVDDGVLTPTMKIKRPNAAKFFSETFDKLYDEGSLIKVIDDSKL</sequence>